<evidence type="ECO:0000256" key="6">
    <source>
        <dbReference type="ARBA" id="ARBA00023117"/>
    </source>
</evidence>
<evidence type="ECO:0000256" key="1">
    <source>
        <dbReference type="ARBA" id="ARBA00012513"/>
    </source>
</evidence>
<dbReference type="GO" id="GO:0005524">
    <property type="term" value="F:ATP binding"/>
    <property type="evidence" value="ECO:0007669"/>
    <property type="project" value="UniProtKB-KW"/>
</dbReference>
<dbReference type="PANTHER" id="PTHR24348">
    <property type="entry name" value="SERINE/THREONINE-PROTEIN KINASE UNC-51-RELATED"/>
    <property type="match status" value="1"/>
</dbReference>
<dbReference type="GO" id="GO:0016020">
    <property type="term" value="C:membrane"/>
    <property type="evidence" value="ECO:0007669"/>
    <property type="project" value="TreeGrafter"/>
</dbReference>
<dbReference type="SUPFAM" id="SSF56112">
    <property type="entry name" value="Protein kinase-like (PK-like)"/>
    <property type="match status" value="1"/>
</dbReference>
<dbReference type="EMBL" id="KV921951">
    <property type="protein sequence ID" value="ORE05180.1"/>
    <property type="molecule type" value="Genomic_DNA"/>
</dbReference>
<dbReference type="Pfam" id="PF00439">
    <property type="entry name" value="Bromodomain"/>
    <property type="match status" value="1"/>
</dbReference>
<dbReference type="InterPro" id="IPR001487">
    <property type="entry name" value="Bromodomain"/>
</dbReference>
<dbReference type="PANTHER" id="PTHR24348:SF22">
    <property type="entry name" value="NON-SPECIFIC SERINE_THREONINE PROTEIN KINASE"/>
    <property type="match status" value="1"/>
</dbReference>
<dbReference type="GO" id="GO:0005829">
    <property type="term" value="C:cytosol"/>
    <property type="evidence" value="ECO:0007669"/>
    <property type="project" value="TreeGrafter"/>
</dbReference>
<feature type="compositionally biased region" description="Pro residues" evidence="8">
    <location>
        <begin position="645"/>
        <end position="662"/>
    </location>
</feature>
<keyword evidence="4" id="KW-0418">Kinase</keyword>
<protein>
    <recommendedName>
        <fullName evidence="1">non-specific serine/threonine protein kinase</fullName>
        <ecNumber evidence="1">2.7.11.1</ecNumber>
    </recommendedName>
</protein>
<evidence type="ECO:0000313" key="11">
    <source>
        <dbReference type="EMBL" id="ORE05180.1"/>
    </source>
</evidence>
<dbReference type="GO" id="GO:0010506">
    <property type="term" value="P:regulation of autophagy"/>
    <property type="evidence" value="ECO:0007669"/>
    <property type="project" value="InterPro"/>
</dbReference>
<feature type="region of interest" description="Disordered" evidence="8">
    <location>
        <begin position="1363"/>
        <end position="1393"/>
    </location>
</feature>
<dbReference type="InterPro" id="IPR045269">
    <property type="entry name" value="Atg1-like"/>
</dbReference>
<evidence type="ECO:0000256" key="5">
    <source>
        <dbReference type="ARBA" id="ARBA00022840"/>
    </source>
</evidence>
<dbReference type="OrthoDB" id="4062651at2759"/>
<evidence type="ECO:0000256" key="3">
    <source>
        <dbReference type="ARBA" id="ARBA00022741"/>
    </source>
</evidence>
<dbReference type="PROSITE" id="PS50011">
    <property type="entry name" value="PROTEIN_KINASE_DOM"/>
    <property type="match status" value="1"/>
</dbReference>
<dbReference type="Pfam" id="PF00069">
    <property type="entry name" value="Pkinase"/>
    <property type="match status" value="1"/>
</dbReference>
<sequence>MSSKRGDLDNFRTTSIDGLSMKIRPFRQCVFILDELLSCFECIEFIVPVPETATVYHQEIEHPMDFTTLEQNLFSNKYKSYQDFRQDLVLIWTNATTFHRDFDPIYKQAVVLKDKFHILETYIFERGPKPNFLSITIKEVDSILLQPAAEERTCLVRLPMYKEITPHRKSTLYFIQTIPDDPTRKLRGYANVRTLFYQLNQPFFNCIAHTQQSKLPLPRFYISKNRALLAQGIKDPNASIAVLYNVRIEPIPDSPANLLRFIATVIIVEPIGEIHAFHQASIPDGDKRENGPSAWMKMQIVKVVENVQTVINSEIDKMFLRGVYRTFRLTTTEEDARKMSNPGIYGLFVRSILEPVSVTKPNGSSTPTQEAGSFWSDLLHEQRLSDSTSQNTVRADNSQNSPQATIIRPMESSNKEDTQINRNPSPVSNHLAVQPNTSIHVPNQINTQPQKLKTNAENGLPSLAIRLPLKRKPITSDTREDPTRQPRAPINNNTNQGIPSNGLQSQSPLAETPLPVRVEQPQPPLVETHSPLRIEQPQTSMVEMHRPAQEEQPQTPLVEMHRSVRGEQQKKYVWPPVTQSEPNGSRSPQPSSSYIPTQPTAQWSLPRPNVRPVWIQPWQVNPDIRHTTMHNRQTQCTAPVHYYTPPHPPSQAPNCPGPDPSRRLPPPVNEATKAVAQQAAAAAVAATTTAQKKQQEVTVYDKLMAAATKHLQKDTAVQQKPNEVAPAEPGREPFEMAFARNLTWHLASLNAFPGRTTINPQDNAGIRATESNLSHSVEAVAGPIVKQALSTTETAVVPATTTTRVTSAATETVAPTTVPSVLPVLPNTVMTTAAPATETPIASATSTKVTTQVMPAAASAEPSTPPNTVVTTAAPVTETPIMSATSVKAMTQVLPAAASVIETKATPAKVMTEVIPAAAPTTETKVMLAMPATPETLATSSTTAMPTTSDMSVAAIETRNKESIIETVKLEQKGETVNSVAIVPMEISSEDLAKRTQLYEFRSRQLFCKLIDLSRELSVPVENINSYRFDIKTSPNAEGYFKQVYFLRDDKRKVVQTFRRMTTAQRVTEIASLLKLKDKPHIGQITEVIEENGEIIGLSMERYQKTLKQYTHAHSHHRLTAHQKMDLVIQLLECMKTIHDHGLAHRDLSEVNFMVNETEERLPDGSTKAEVYLIDFGKSTFVFPADVRQWWIQLPPGETESSEIVPTTEEELKEWCDQLPWMRAKPDHGYRLYRSIQTMPKSRIDTQELPWLINPLAEDMYSIGTIIWKMFAETEPWYGILETDIKSLRDIVGDDYNIEKALEREVPGKLSKELLLHTLKVTPQERKTADEMLAWIKNPQIKEELINEWQVYAPVDRQKRHAKKFDDESVDLPVKRQKPGRLGRPKIYPISPS</sequence>
<feature type="region of interest" description="Disordered" evidence="8">
    <location>
        <begin position="639"/>
        <end position="662"/>
    </location>
</feature>
<keyword evidence="6 7" id="KW-0103">Bromodomain</keyword>
<feature type="region of interest" description="Disordered" evidence="8">
    <location>
        <begin position="385"/>
        <end position="443"/>
    </location>
</feature>
<reference evidence="11" key="1">
    <citation type="journal article" date="2016" name="Proc. Natl. Acad. Sci. U.S.A.">
        <title>Lipid metabolic changes in an early divergent fungus govern the establishment of a mutualistic symbiosis with endobacteria.</title>
        <authorList>
            <person name="Lastovetsky O.A."/>
            <person name="Gaspar M.L."/>
            <person name="Mondo S.J."/>
            <person name="LaButti K.M."/>
            <person name="Sandor L."/>
            <person name="Grigoriev I.V."/>
            <person name="Henry S.A."/>
            <person name="Pawlowska T.E."/>
        </authorList>
    </citation>
    <scope>NUCLEOTIDE SEQUENCE [LARGE SCALE GENOMIC DNA]</scope>
    <source>
        <strain evidence="11">ATCC 52814</strain>
    </source>
</reference>
<evidence type="ECO:0000256" key="4">
    <source>
        <dbReference type="ARBA" id="ARBA00022777"/>
    </source>
</evidence>
<feature type="region of interest" description="Disordered" evidence="8">
    <location>
        <begin position="566"/>
        <end position="605"/>
    </location>
</feature>
<dbReference type="VEuPathDB" id="FungiDB:BCV72DRAFT_306642"/>
<evidence type="ECO:0000256" key="2">
    <source>
        <dbReference type="ARBA" id="ARBA00022679"/>
    </source>
</evidence>
<dbReference type="EC" id="2.7.11.1" evidence="1"/>
<dbReference type="GO" id="GO:0000407">
    <property type="term" value="C:phagophore assembly site"/>
    <property type="evidence" value="ECO:0007669"/>
    <property type="project" value="TreeGrafter"/>
</dbReference>
<dbReference type="InterPro" id="IPR036427">
    <property type="entry name" value="Bromodomain-like_sf"/>
</dbReference>
<evidence type="ECO:0000256" key="8">
    <source>
        <dbReference type="SAM" id="MobiDB-lite"/>
    </source>
</evidence>
<feature type="domain" description="Bromo" evidence="10">
    <location>
        <begin position="56"/>
        <end position="106"/>
    </location>
</feature>
<dbReference type="CDD" id="cd04369">
    <property type="entry name" value="Bromodomain"/>
    <property type="match status" value="1"/>
</dbReference>
<name>A0A1X0QZK4_RHIZD</name>
<dbReference type="Gene3D" id="1.20.920.10">
    <property type="entry name" value="Bromodomain-like"/>
    <property type="match status" value="1"/>
</dbReference>
<feature type="domain" description="Protein kinase" evidence="9">
    <location>
        <begin position="1030"/>
        <end position="1341"/>
    </location>
</feature>
<evidence type="ECO:0000259" key="9">
    <source>
        <dbReference type="PROSITE" id="PS50011"/>
    </source>
</evidence>
<dbReference type="Gene3D" id="1.10.510.10">
    <property type="entry name" value="Transferase(Phosphotransferase) domain 1"/>
    <property type="match status" value="1"/>
</dbReference>
<dbReference type="GO" id="GO:0004674">
    <property type="term" value="F:protein serine/threonine kinase activity"/>
    <property type="evidence" value="ECO:0007669"/>
    <property type="project" value="UniProtKB-EC"/>
</dbReference>
<evidence type="ECO:0000259" key="10">
    <source>
        <dbReference type="PROSITE" id="PS50014"/>
    </source>
</evidence>
<dbReference type="Proteomes" id="UP000242414">
    <property type="component" value="Unassembled WGS sequence"/>
</dbReference>
<keyword evidence="5" id="KW-0067">ATP-binding</keyword>
<accession>A0A1X0QZK4</accession>
<dbReference type="InterPro" id="IPR000719">
    <property type="entry name" value="Prot_kinase_dom"/>
</dbReference>
<feature type="compositionally biased region" description="Polar residues" evidence="8">
    <location>
        <begin position="577"/>
        <end position="603"/>
    </location>
</feature>
<proteinExistence type="predicted"/>
<dbReference type="GO" id="GO:0000045">
    <property type="term" value="P:autophagosome assembly"/>
    <property type="evidence" value="ECO:0007669"/>
    <property type="project" value="TreeGrafter"/>
</dbReference>
<keyword evidence="2" id="KW-0808">Transferase</keyword>
<feature type="compositionally biased region" description="Polar residues" evidence="8">
    <location>
        <begin position="385"/>
        <end position="404"/>
    </location>
</feature>
<keyword evidence="3" id="KW-0547">Nucleotide-binding</keyword>
<feature type="region of interest" description="Disordered" evidence="8">
    <location>
        <begin position="455"/>
        <end position="508"/>
    </location>
</feature>
<gene>
    <name evidence="11" type="ORF">BCV72DRAFT_306642</name>
</gene>
<feature type="compositionally biased region" description="Polar residues" evidence="8">
    <location>
        <begin position="434"/>
        <end position="443"/>
    </location>
</feature>
<feature type="compositionally biased region" description="Polar residues" evidence="8">
    <location>
        <begin position="490"/>
        <end position="508"/>
    </location>
</feature>
<dbReference type="PROSITE" id="PS50014">
    <property type="entry name" value="BROMODOMAIN_2"/>
    <property type="match status" value="1"/>
</dbReference>
<dbReference type="SMART" id="SM00297">
    <property type="entry name" value="BROMO"/>
    <property type="match status" value="1"/>
</dbReference>
<dbReference type="InterPro" id="IPR011009">
    <property type="entry name" value="Kinase-like_dom_sf"/>
</dbReference>
<feature type="compositionally biased region" description="Basic residues" evidence="8">
    <location>
        <begin position="1375"/>
        <end position="1384"/>
    </location>
</feature>
<organism evidence="11">
    <name type="scientific">Rhizopus microsporus var. microsporus</name>
    <dbReference type="NCBI Taxonomy" id="86635"/>
    <lineage>
        <taxon>Eukaryota</taxon>
        <taxon>Fungi</taxon>
        <taxon>Fungi incertae sedis</taxon>
        <taxon>Mucoromycota</taxon>
        <taxon>Mucoromycotina</taxon>
        <taxon>Mucoromycetes</taxon>
        <taxon>Mucorales</taxon>
        <taxon>Mucorineae</taxon>
        <taxon>Rhizopodaceae</taxon>
        <taxon>Rhizopus</taxon>
    </lineage>
</organism>
<dbReference type="GO" id="GO:0005776">
    <property type="term" value="C:autophagosome"/>
    <property type="evidence" value="ECO:0007669"/>
    <property type="project" value="TreeGrafter"/>
</dbReference>
<evidence type="ECO:0000256" key="7">
    <source>
        <dbReference type="PROSITE-ProRule" id="PRU00035"/>
    </source>
</evidence>
<dbReference type="SUPFAM" id="SSF47370">
    <property type="entry name" value="Bromodomain"/>
    <property type="match status" value="1"/>
</dbReference>
<dbReference type="SMART" id="SM00220">
    <property type="entry name" value="S_TKc"/>
    <property type="match status" value="1"/>
</dbReference>
<dbReference type="GO" id="GO:0006325">
    <property type="term" value="P:chromatin organization"/>
    <property type="evidence" value="ECO:0007669"/>
    <property type="project" value="UniProtKB-ARBA"/>
</dbReference>